<reference evidence="2 3" key="1">
    <citation type="submission" date="2014-04" db="EMBL/GenBank/DDBJ databases">
        <title>Evolutionary Origins and Diversification of the Mycorrhizal Mutualists.</title>
        <authorList>
            <consortium name="DOE Joint Genome Institute"/>
            <consortium name="Mycorrhizal Genomics Consortium"/>
            <person name="Kohler A."/>
            <person name="Kuo A."/>
            <person name="Nagy L.G."/>
            <person name="Floudas D."/>
            <person name="Copeland A."/>
            <person name="Barry K.W."/>
            <person name="Cichocki N."/>
            <person name="Veneault-Fourrey C."/>
            <person name="LaButti K."/>
            <person name="Lindquist E.A."/>
            <person name="Lipzen A."/>
            <person name="Lundell T."/>
            <person name="Morin E."/>
            <person name="Murat C."/>
            <person name="Riley R."/>
            <person name="Ohm R."/>
            <person name="Sun H."/>
            <person name="Tunlid A."/>
            <person name="Henrissat B."/>
            <person name="Grigoriev I.V."/>
            <person name="Hibbett D.S."/>
            <person name="Martin F."/>
        </authorList>
    </citation>
    <scope>NUCLEOTIDE SEQUENCE [LARGE SCALE GENOMIC DNA]</scope>
    <source>
        <strain evidence="2 3">FD-317 M1</strain>
    </source>
</reference>
<dbReference type="Proteomes" id="UP000053593">
    <property type="component" value="Unassembled WGS sequence"/>
</dbReference>
<dbReference type="InterPro" id="IPR018289">
    <property type="entry name" value="MULE_transposase_dom"/>
</dbReference>
<sequence length="241" mass="27933">HSTLKYINIHIHQIWDYILRRNPNMELTEKQIQAESMRMNENHWRLDNDQVKSALKLLQHFDQEKIEIIPITQCDGASSIAFAFTEILNRVGSKIEEVLMDSTWKTNALDYELSAIVGELNGQAIPLAFQLNTLTEAADEETKELLLCDLIRWLAKRCPNIKFTLSDKDVTEINAFRIETPHAKHQLCYWHGLRYIKKRLGENRPPAAYDPRIAHRQFDFIDPTWAPGVTMGAVEDASFRC</sequence>
<evidence type="ECO:0000313" key="2">
    <source>
        <dbReference type="EMBL" id="KIK55719.1"/>
    </source>
</evidence>
<feature type="non-terminal residue" evidence="2">
    <location>
        <position position="1"/>
    </location>
</feature>
<keyword evidence="3" id="KW-1185">Reference proteome</keyword>
<name>A0A0D0C094_9AGAR</name>
<proteinExistence type="predicted"/>
<evidence type="ECO:0000259" key="1">
    <source>
        <dbReference type="Pfam" id="PF10551"/>
    </source>
</evidence>
<protein>
    <recommendedName>
        <fullName evidence="1">MULE transposase domain-containing protein</fullName>
    </recommendedName>
</protein>
<dbReference type="OrthoDB" id="2437251at2759"/>
<dbReference type="AlphaFoldDB" id="A0A0D0C094"/>
<gene>
    <name evidence="2" type="ORF">GYMLUDRAFT_175166</name>
</gene>
<dbReference type="HOGENOM" id="CLU_044890_0_0_1"/>
<evidence type="ECO:0000313" key="3">
    <source>
        <dbReference type="Proteomes" id="UP000053593"/>
    </source>
</evidence>
<organism evidence="2 3">
    <name type="scientific">Collybiopsis luxurians FD-317 M1</name>
    <dbReference type="NCBI Taxonomy" id="944289"/>
    <lineage>
        <taxon>Eukaryota</taxon>
        <taxon>Fungi</taxon>
        <taxon>Dikarya</taxon>
        <taxon>Basidiomycota</taxon>
        <taxon>Agaricomycotina</taxon>
        <taxon>Agaricomycetes</taxon>
        <taxon>Agaricomycetidae</taxon>
        <taxon>Agaricales</taxon>
        <taxon>Marasmiineae</taxon>
        <taxon>Omphalotaceae</taxon>
        <taxon>Collybiopsis</taxon>
        <taxon>Collybiopsis luxurians</taxon>
    </lineage>
</organism>
<dbReference type="EMBL" id="KN834804">
    <property type="protein sequence ID" value="KIK55719.1"/>
    <property type="molecule type" value="Genomic_DNA"/>
</dbReference>
<dbReference type="Pfam" id="PF10551">
    <property type="entry name" value="MULE"/>
    <property type="match status" value="1"/>
</dbReference>
<accession>A0A0D0C094</accession>
<feature type="domain" description="MULE transposase" evidence="1">
    <location>
        <begin position="98"/>
        <end position="191"/>
    </location>
</feature>